<dbReference type="PANTHER" id="PTHR31286">
    <property type="entry name" value="GLYCINE-RICH CELL WALL STRUCTURAL PROTEIN 1.8-LIKE"/>
    <property type="match status" value="1"/>
</dbReference>
<sequence length="190" mass="21666">MWAKKGVLSLIDIGYGFFVVKLYNKEDYLNALTGGPWMIYDHYLTVRPWEPNFHPAKAKIDKVAVWVRLPKVVLEYYDREALTIIGDRIGETIKVDLNTSNQLRGRFARICVLVNLKEQLMAGFRIDDEEYALEYEGLHLLCSECGIYGHVGEACPSRRKVQSSEEHSGQKDNTTLAPALLPLTMTTGKW</sequence>
<gene>
    <name evidence="2" type="ORF">QN277_002760</name>
</gene>
<dbReference type="Pfam" id="PF14111">
    <property type="entry name" value="DUF4283"/>
    <property type="match status" value="1"/>
</dbReference>
<reference evidence="2" key="1">
    <citation type="submission" date="2023-10" db="EMBL/GenBank/DDBJ databases">
        <title>Chromosome-level genome of the transformable northern wattle, Acacia crassicarpa.</title>
        <authorList>
            <person name="Massaro I."/>
            <person name="Sinha N.R."/>
            <person name="Poethig S."/>
            <person name="Leichty A.R."/>
        </authorList>
    </citation>
    <scope>NUCLEOTIDE SEQUENCE</scope>
    <source>
        <strain evidence="2">Acra3RX</strain>
        <tissue evidence="2">Leaf</tissue>
    </source>
</reference>
<accession>A0AAE1NBF0</accession>
<feature type="domain" description="DUF4283" evidence="1">
    <location>
        <begin position="1"/>
        <end position="56"/>
    </location>
</feature>
<dbReference type="InterPro" id="IPR040256">
    <property type="entry name" value="At4g02000-like"/>
</dbReference>
<dbReference type="EMBL" id="JAWXYG010000001">
    <property type="protein sequence ID" value="KAK4286166.1"/>
    <property type="molecule type" value="Genomic_DNA"/>
</dbReference>
<name>A0AAE1NBF0_9FABA</name>
<evidence type="ECO:0000259" key="1">
    <source>
        <dbReference type="Pfam" id="PF14111"/>
    </source>
</evidence>
<organism evidence="2 3">
    <name type="scientific">Acacia crassicarpa</name>
    <name type="common">northern wattle</name>
    <dbReference type="NCBI Taxonomy" id="499986"/>
    <lineage>
        <taxon>Eukaryota</taxon>
        <taxon>Viridiplantae</taxon>
        <taxon>Streptophyta</taxon>
        <taxon>Embryophyta</taxon>
        <taxon>Tracheophyta</taxon>
        <taxon>Spermatophyta</taxon>
        <taxon>Magnoliopsida</taxon>
        <taxon>eudicotyledons</taxon>
        <taxon>Gunneridae</taxon>
        <taxon>Pentapetalae</taxon>
        <taxon>rosids</taxon>
        <taxon>fabids</taxon>
        <taxon>Fabales</taxon>
        <taxon>Fabaceae</taxon>
        <taxon>Caesalpinioideae</taxon>
        <taxon>mimosoid clade</taxon>
        <taxon>Acacieae</taxon>
        <taxon>Acacia</taxon>
    </lineage>
</organism>
<dbReference type="AlphaFoldDB" id="A0AAE1NBF0"/>
<proteinExistence type="predicted"/>
<protein>
    <recommendedName>
        <fullName evidence="1">DUF4283 domain-containing protein</fullName>
    </recommendedName>
</protein>
<dbReference type="PANTHER" id="PTHR31286:SF99">
    <property type="entry name" value="DUF4283 DOMAIN-CONTAINING PROTEIN"/>
    <property type="match status" value="1"/>
</dbReference>
<dbReference type="Proteomes" id="UP001293593">
    <property type="component" value="Unassembled WGS sequence"/>
</dbReference>
<evidence type="ECO:0000313" key="3">
    <source>
        <dbReference type="Proteomes" id="UP001293593"/>
    </source>
</evidence>
<keyword evidence="3" id="KW-1185">Reference proteome</keyword>
<comment type="caution">
    <text evidence="2">The sequence shown here is derived from an EMBL/GenBank/DDBJ whole genome shotgun (WGS) entry which is preliminary data.</text>
</comment>
<dbReference type="InterPro" id="IPR025558">
    <property type="entry name" value="DUF4283"/>
</dbReference>
<evidence type="ECO:0000313" key="2">
    <source>
        <dbReference type="EMBL" id="KAK4286166.1"/>
    </source>
</evidence>